<dbReference type="RefSeq" id="WP_018082157.1">
    <property type="nucleotide sequence ID" value="NZ_AQWM01000011.1"/>
</dbReference>
<evidence type="ECO:0000313" key="3">
    <source>
        <dbReference type="EMBL" id="ESQ94489.1"/>
    </source>
</evidence>
<dbReference type="PANTHER" id="PTHR46797">
    <property type="entry name" value="HTH-TYPE TRANSCRIPTIONAL REGULATOR"/>
    <property type="match status" value="1"/>
</dbReference>
<accession>V4Q438</accession>
<dbReference type="PATRIC" id="fig|1121022.4.peg.259"/>
<reference evidence="3 4" key="1">
    <citation type="journal article" date="2014" name="Nature">
        <title>Sequential evolution of bacterial morphology by co-option of a developmental regulator.</title>
        <authorList>
            <person name="Jiang C."/>
            <person name="Brown P.J."/>
            <person name="Ducret A."/>
            <person name="Brun Y.V."/>
        </authorList>
    </citation>
    <scope>NUCLEOTIDE SEQUENCE [LARGE SCALE GENOMIC DNA]</scope>
    <source>
        <strain evidence="3 4">DSM 16100</strain>
    </source>
</reference>
<dbReference type="SUPFAM" id="SSF47413">
    <property type="entry name" value="lambda repressor-like DNA-binding domains"/>
    <property type="match status" value="1"/>
</dbReference>
<dbReference type="AlphaFoldDB" id="V4Q438"/>
<dbReference type="PROSITE" id="PS50943">
    <property type="entry name" value="HTH_CROC1"/>
    <property type="match status" value="1"/>
</dbReference>
<dbReference type="eggNOG" id="COG1396">
    <property type="taxonomic scope" value="Bacteria"/>
</dbReference>
<dbReference type="InterPro" id="IPR010982">
    <property type="entry name" value="Lambda_DNA-bd_dom_sf"/>
</dbReference>
<feature type="domain" description="HTH cro/C1-type" evidence="2">
    <location>
        <begin position="14"/>
        <end position="68"/>
    </location>
</feature>
<dbReference type="InterPro" id="IPR011051">
    <property type="entry name" value="RmlC_Cupin_sf"/>
</dbReference>
<sequence>MDKIRKAPEIGSRLQALRKQQGLSLDDMAGRSKISRSMLSQVERGLANPTFATLWALTQALGIDIATLIGEAADASEQAIELVEAHNTPRIHSADGHCVLQILSPPETTGDMEWYRLEIEPGASLTSQPHASGSREHLSILSGEALVIAAEAQQKALAGSTVRYRADVPHSISNTGNEKLEALLVVLPG</sequence>
<dbReference type="InterPro" id="IPR001387">
    <property type="entry name" value="Cro/C1-type_HTH"/>
</dbReference>
<dbReference type="EMBL" id="AWGB01000003">
    <property type="protein sequence ID" value="ESQ94489.1"/>
    <property type="molecule type" value="Genomic_DNA"/>
</dbReference>
<dbReference type="OrthoDB" id="189170at2"/>
<dbReference type="PANTHER" id="PTHR46797:SF1">
    <property type="entry name" value="METHYLPHOSPHONATE SYNTHASE"/>
    <property type="match status" value="1"/>
</dbReference>
<dbReference type="Pfam" id="PF01381">
    <property type="entry name" value="HTH_3"/>
    <property type="match status" value="1"/>
</dbReference>
<dbReference type="Pfam" id="PF07883">
    <property type="entry name" value="Cupin_2"/>
    <property type="match status" value="1"/>
</dbReference>
<dbReference type="InterPro" id="IPR050807">
    <property type="entry name" value="TransReg_Diox_bact_type"/>
</dbReference>
<comment type="caution">
    <text evidence="3">The sequence shown here is derived from an EMBL/GenBank/DDBJ whole genome shotgun (WGS) entry which is preliminary data.</text>
</comment>
<dbReference type="GO" id="GO:0003700">
    <property type="term" value="F:DNA-binding transcription factor activity"/>
    <property type="evidence" value="ECO:0007669"/>
    <property type="project" value="TreeGrafter"/>
</dbReference>
<evidence type="ECO:0000259" key="2">
    <source>
        <dbReference type="PROSITE" id="PS50943"/>
    </source>
</evidence>
<dbReference type="CDD" id="cd02209">
    <property type="entry name" value="cupin_XRE_C"/>
    <property type="match status" value="1"/>
</dbReference>
<keyword evidence="1" id="KW-0238">DNA-binding</keyword>
<name>V4Q438_9CAUL</name>
<dbReference type="GO" id="GO:0003677">
    <property type="term" value="F:DNA binding"/>
    <property type="evidence" value="ECO:0007669"/>
    <property type="project" value="UniProtKB-KW"/>
</dbReference>
<dbReference type="Gene3D" id="1.10.260.40">
    <property type="entry name" value="lambda repressor-like DNA-binding domains"/>
    <property type="match status" value="1"/>
</dbReference>
<dbReference type="STRING" id="1121022.GCA_000376105_02491"/>
<dbReference type="CDD" id="cd00093">
    <property type="entry name" value="HTH_XRE"/>
    <property type="match status" value="1"/>
</dbReference>
<keyword evidence="4" id="KW-1185">Reference proteome</keyword>
<dbReference type="GO" id="GO:0005829">
    <property type="term" value="C:cytosol"/>
    <property type="evidence" value="ECO:0007669"/>
    <property type="project" value="TreeGrafter"/>
</dbReference>
<evidence type="ECO:0000256" key="1">
    <source>
        <dbReference type="ARBA" id="ARBA00023125"/>
    </source>
</evidence>
<proteinExistence type="predicted"/>
<dbReference type="InterPro" id="IPR014710">
    <property type="entry name" value="RmlC-like_jellyroll"/>
</dbReference>
<dbReference type="SUPFAM" id="SSF51182">
    <property type="entry name" value="RmlC-like cupins"/>
    <property type="match status" value="1"/>
</dbReference>
<dbReference type="Proteomes" id="UP000017837">
    <property type="component" value="Unassembled WGS sequence"/>
</dbReference>
<dbReference type="Gene3D" id="2.60.120.10">
    <property type="entry name" value="Jelly Rolls"/>
    <property type="match status" value="1"/>
</dbReference>
<dbReference type="InterPro" id="IPR013096">
    <property type="entry name" value="Cupin_2"/>
</dbReference>
<protein>
    <recommendedName>
        <fullName evidence="2">HTH cro/C1-type domain-containing protein</fullName>
    </recommendedName>
</protein>
<gene>
    <name evidence="3" type="ORF">ABENE_01315</name>
</gene>
<dbReference type="SMART" id="SM00530">
    <property type="entry name" value="HTH_XRE"/>
    <property type="match status" value="1"/>
</dbReference>
<organism evidence="3 4">
    <name type="scientific">Asticcacaulis benevestitus DSM 16100 = ATCC BAA-896</name>
    <dbReference type="NCBI Taxonomy" id="1121022"/>
    <lineage>
        <taxon>Bacteria</taxon>
        <taxon>Pseudomonadati</taxon>
        <taxon>Pseudomonadota</taxon>
        <taxon>Alphaproteobacteria</taxon>
        <taxon>Caulobacterales</taxon>
        <taxon>Caulobacteraceae</taxon>
        <taxon>Asticcacaulis</taxon>
    </lineage>
</organism>
<evidence type="ECO:0000313" key="4">
    <source>
        <dbReference type="Proteomes" id="UP000017837"/>
    </source>
</evidence>